<dbReference type="Proteomes" id="UP000034837">
    <property type="component" value="Unassembled WGS sequence"/>
</dbReference>
<accession>A0A0G1A7E1</accession>
<evidence type="ECO:0000313" key="3">
    <source>
        <dbReference type="Proteomes" id="UP000034837"/>
    </source>
</evidence>
<feature type="transmembrane region" description="Helical" evidence="1">
    <location>
        <begin position="29"/>
        <end position="57"/>
    </location>
</feature>
<dbReference type="PATRIC" id="fig|1619039.3.peg.591"/>
<reference evidence="2 3" key="1">
    <citation type="journal article" date="2015" name="Nature">
        <title>rRNA introns, odd ribosomes, and small enigmatic genomes across a large radiation of phyla.</title>
        <authorList>
            <person name="Brown C.T."/>
            <person name="Hug L.A."/>
            <person name="Thomas B.C."/>
            <person name="Sharon I."/>
            <person name="Castelle C.J."/>
            <person name="Singh A."/>
            <person name="Wilkins M.J."/>
            <person name="Williams K.H."/>
            <person name="Banfield J.F."/>
        </authorList>
    </citation>
    <scope>NUCLEOTIDE SEQUENCE [LARGE SCALE GENOMIC DNA]</scope>
</reference>
<keyword evidence="1" id="KW-1133">Transmembrane helix</keyword>
<keyword evidence="1" id="KW-0472">Membrane</keyword>
<name>A0A0G1A7E1_9BACT</name>
<protein>
    <submittedName>
        <fullName evidence="2">Uncharacterized protein</fullName>
    </submittedName>
</protein>
<feature type="transmembrane region" description="Helical" evidence="1">
    <location>
        <begin position="90"/>
        <end position="115"/>
    </location>
</feature>
<evidence type="ECO:0000313" key="2">
    <source>
        <dbReference type="EMBL" id="KKS56940.1"/>
    </source>
</evidence>
<gene>
    <name evidence="2" type="ORF">UV20_C0004G0036</name>
</gene>
<dbReference type="EMBL" id="LCDO01000004">
    <property type="protein sequence ID" value="KKS56940.1"/>
    <property type="molecule type" value="Genomic_DNA"/>
</dbReference>
<proteinExistence type="predicted"/>
<comment type="caution">
    <text evidence="2">The sequence shown here is derived from an EMBL/GenBank/DDBJ whole genome shotgun (WGS) entry which is preliminary data.</text>
</comment>
<evidence type="ECO:0000256" key="1">
    <source>
        <dbReference type="SAM" id="Phobius"/>
    </source>
</evidence>
<keyword evidence="1" id="KW-0812">Transmembrane</keyword>
<sequence>MSTKWLNFFFKLAAVDFKLKERMIKSEKWFLAAFYALTIFLLEILLFFVSLPLFFIVTPGQVQERGKIFPSKERDPIHIRSFIVRRKISIVTIFGAGGIFVVKTAFIALVSFYLLGAQTLLAATQNWTFDVGGDYTFDSAKIEVIGGVARLKDTGSTTSGNTTNSGFTTDATGWTYADWGQGGGEVNITGAHVTSGGNPGAYVNISAPAGIGDELGGYWRQSFITSVDNPTTTVSFDWLVTAFDSSPVPNTFKLYVFVDTGSGVPTIGQEVWSSGEISGTTGWASVSNLDVSSKVTTAGTYYLKVAMWVETPGSTSGPFTIGYDNVLLNWTKTTHVYASDSPAINPTSSLTMTKAVSWDGFSETATKNGGEIYYQLSTDDGSTWQYWNGLAWAVAGGSNYNIASVINSNISTFSTSSNKIMWKAFLSGDGSQQVILDNVAVTYTENTPPAVASLVPAQNTTYGYVNIGYNLQDANSDLSSLVTYEYSLTGAFTGEQVTVTASSTDSSHSGTSGLTTTPGGTAHTFVWDAKSQLGAVYNTGVYVRLRANDGIQNGSYAVSSAITVDYIDPVVSNVSAVQISGSTNVIVNYDLTDNTSDNLYVELDVSEDGGATWAVADTSVTGDVGVGITAGVTKAITWAAGTDFSGQQQSDLQVKVRAKDKWQNQGAYTASSNFSLDTLNPATATTANLQAQPNAGDTTVLIGGSFTEVNPNLNDFFAAINGGDYGTATAGDSNTATPSNQSTTVGATLDGNDYISKVKIVHADDYNNSGTNENVAPGAAFKYVKPYTPPAPTLNNPVTTRLDLQVNEAVGEAGDLEYAMQETTTGNYVQTDGTLGATITWQILGTASGQWGNGLGVRGKVRITGLSSPVSQYIFKVKSRNPSDAAHTVSSESAFSATAQIPNTAPTISLDSYSQTTDGTQYVPINYTGTDGQGDSNSLSLYEYSQDNSTWFTMTEKSGVGSGGVNNLVFLPTGSAYLFAWNSATNLSNIEDSTVYVRLRSNDSLINGTTATSAALEIDNKLPVVASVVASQNAGARTVTITYNLTDANNSTVELNVSSDGGSTWNVATSSATGAVGSGVTPGSGKTITWNVGTNFDDEYNTNMKLRVRARDTFGNQGNFSESGSFTVDTHDPSLTNVTASQDSGVLTFTFAYDLSEDAGNVNVELEISSDNGSTWTVPVTSAAGEVGSGITPGIGKIITWNGAADYSDQEKTAMKIRLTATDSYSNAGVTASSAFALDTKDPRVTNVSASQTLGATNVVVSYDLADQNTSLVEIDISEDGGFTWSVTDTSTSGDIGAGIVAGTNQTITWAAGTDFNEQQQTDLKVRVRGRDTFNNQSADTNSSNFSLDTLNPASNVTADLQAQPNAGNTTVLIGGSFTETNPNSNIFYLALNGGAYGVGTTGTANTESPSNQVTGSGVALDGNDYLFKVKIVHTDDYNQTVDNENTSPSATFKYVKPYTPAAPTVDNPTVGTVDVTINKNSLETDGLEYAIYETSQAKYVQTDGTLGVSPVWQTLGTGVGQWGNASSITGKITINGLTTHSYLYQFQVKSRNTSDALHAASSESALSSGASSANQSPTVSLASVAQTTNGSRYVTINYNGFDLEAESVSLVSFQYSRDNSVWSTMTEKTGVGSDGTISLSFGNSGVGVAHDFMWDVGTDLSNIEDDTVYVRLRANDGTSNGNLSASSAFVVDTKNPIIASVVASQTLGSGNVNVSYNLTDLSNSGVELNISEDAGSTWDVATSTTSGDIGNGVVPGFGKSIVWGAGTDFFNQEQTDLRAKIRATDSFGNLGSFYSSASFALDTKVPAVSSVFAVQNSGANTVNITYSLSDINSSNVEIDISEDNGSTWGVTDTSVTGDIGSGAVSGSKTITWNASADFPNRDQGNMKVRVRATDIYNNAGSNVDSAVFNVDTKAPIMVNVSGNQLNGSRFVSFNYDLTDSGLVNVEIDISSDSGATWAVTDTGVTGDVGLGITQGNNKTIVWNAGTNFDDQDQNDIRVRVRGLDPYNNSSGDIESSNFSVDTKNPIVATAADLTIQPNAGDTAVSVEASFTETNPASNEFLVAINGGAYNATTTGESNTATPAVQATVVGTTLDGNDYVSRVKVLHTDDFGQATLNENTSLAAVYKFVKPYAPPAPTVDNPQNTSVDVSINTFVGEASNLQYAIYEVSTDKYVQSNGVLGSSPVWQTLGTSAGEWGNTTGISGKVSVTGLTSPVANYTFKVKSRNPSDATHAVSSESAFSSTAAIANSAPSIAITSAAQQSGTNHVLIDYTGTDAQNDTNNLSIFEYSLDNSVWHAMTEKSGVGSDGVSGLVFASAGTGYTFAWDINTDLPNTENATVYARLKSTDTLADSNLAASSAFAIDTIGPVASNISVSQNPDSNIVNINYDLADNSGGGIAVELLISDDNGLTYTVATTTLTGDVNSGISAGVGKTVTWNAGIDFAGDEQSDMKLKIRGRDVYGNLGNFTESSIFTVDTKSPIISAVNASLTAGSSSVVITYTLVDLSSSGNLVEFGVSDDGGLSWNVTTSSVSGEIGAGQTIGSKTFTWIAGTDFMNEYQTDIKVRLRARDYFGNQGSFSNSSNFVVDTKNPIVSNISAIQTLATENFVITYDLSENSGDSNVDLQISSDGGVTWDVASSTVTGNVGSGVSSGNNKTINWNAGVDFNGQEQTAMRIRIRAGDSFNNFSSYVSSSDFTLDTGAPVGLSSLAKFSSTTSTVTLTWGSGVTDNNFNHYELWYGSVENDVINTTGTALRWAITDDATLASILTNSTVIFGVSIVDDFYVKIFAVDNYNNISTTAQINVFTPTPATSEPTTAPAATTGGGGGGGGTPVAPLIKLSKPILTPLNSPTNNTQVIIRGVAAPRTRVDLYDNGIFVTRFNSVSGNDGVFSQPFTFNPGVHSFVVLTVDFDNNTSDLLNLLI</sequence>
<organism evidence="2 3">
    <name type="scientific">Candidatus Magasanikbacteria bacterium GW2011_GWA2_42_32</name>
    <dbReference type="NCBI Taxonomy" id="1619039"/>
    <lineage>
        <taxon>Bacteria</taxon>
        <taxon>Candidatus Magasanikiibacteriota</taxon>
    </lineage>
</organism>